<name>A0ABT5K1J1_9BURK</name>
<protein>
    <submittedName>
        <fullName evidence="1">GatB/YqeY domain-containing protein</fullName>
    </submittedName>
</protein>
<dbReference type="Gene3D" id="1.10.10.410">
    <property type="match status" value="1"/>
</dbReference>
<proteinExistence type="predicted"/>
<evidence type="ECO:0000313" key="1">
    <source>
        <dbReference type="EMBL" id="MDC8758852.1"/>
    </source>
</evidence>
<sequence length="149" mass="15764">MGLREQITEDMKAAMRAKEAGKLGTIRLLLAEIKRKEVDERIEVTDEQTVAIVEKMIKQRKDSITQFEAGGRADLAEIEKAELAFLVGYMPAGLSDAEVAAEVAAAVAASGAAGPQDMGKVMAIVKPKLAGRADMTVVSALVKQALAPA</sequence>
<dbReference type="PANTHER" id="PTHR28055">
    <property type="entry name" value="ALTERED INHERITANCE OF MITOCHONDRIA PROTEIN 41, MITOCHONDRIAL"/>
    <property type="match status" value="1"/>
</dbReference>
<evidence type="ECO:0000313" key="2">
    <source>
        <dbReference type="Proteomes" id="UP001221208"/>
    </source>
</evidence>
<keyword evidence="2" id="KW-1185">Reference proteome</keyword>
<dbReference type="PANTHER" id="PTHR28055:SF1">
    <property type="entry name" value="ALTERED INHERITANCE OF MITOCHONDRIA PROTEIN 41, MITOCHONDRIAL"/>
    <property type="match status" value="1"/>
</dbReference>
<dbReference type="SUPFAM" id="SSF89095">
    <property type="entry name" value="GatB/YqeY motif"/>
    <property type="match status" value="1"/>
</dbReference>
<dbReference type="RefSeq" id="WP_273671676.1">
    <property type="nucleotide sequence ID" value="NZ_JAQQXR010000005.1"/>
</dbReference>
<accession>A0ABT5K1J1</accession>
<dbReference type="InterPro" id="IPR019004">
    <property type="entry name" value="YqeY/Aim41"/>
</dbReference>
<reference evidence="1 2" key="1">
    <citation type="submission" date="2022-10" db="EMBL/GenBank/DDBJ databases">
        <title>Janthinobacterium sp. hw3 Genome sequencing.</title>
        <authorList>
            <person name="Park S."/>
        </authorList>
    </citation>
    <scope>NUCLEOTIDE SEQUENCE [LARGE SCALE GENOMIC DNA]</scope>
    <source>
        <strain evidence="2">hw3</strain>
    </source>
</reference>
<dbReference type="InterPro" id="IPR042184">
    <property type="entry name" value="YqeY/Aim41_N"/>
</dbReference>
<dbReference type="InterPro" id="IPR023168">
    <property type="entry name" value="GatB_Yqey_C_2"/>
</dbReference>
<comment type="caution">
    <text evidence="1">The sequence shown here is derived from an EMBL/GenBank/DDBJ whole genome shotgun (WGS) entry which is preliminary data.</text>
</comment>
<organism evidence="1 2">
    <name type="scientific">Janthinobacterium fluminis</name>
    <dbReference type="NCBI Taxonomy" id="2987524"/>
    <lineage>
        <taxon>Bacteria</taxon>
        <taxon>Pseudomonadati</taxon>
        <taxon>Pseudomonadota</taxon>
        <taxon>Betaproteobacteria</taxon>
        <taxon>Burkholderiales</taxon>
        <taxon>Oxalobacteraceae</taxon>
        <taxon>Janthinobacterium</taxon>
    </lineage>
</organism>
<dbReference type="EMBL" id="JAQQXR010000005">
    <property type="protein sequence ID" value="MDC8758852.1"/>
    <property type="molecule type" value="Genomic_DNA"/>
</dbReference>
<dbReference type="InterPro" id="IPR003789">
    <property type="entry name" value="Asn/Gln_tRNA_amidoTrase-B-like"/>
</dbReference>
<dbReference type="Gene3D" id="1.10.1510.10">
    <property type="entry name" value="Uncharacterised protein YqeY/AIM41 PF09424, N-terminal domain"/>
    <property type="match status" value="1"/>
</dbReference>
<dbReference type="Pfam" id="PF09424">
    <property type="entry name" value="YqeY"/>
    <property type="match status" value="1"/>
</dbReference>
<dbReference type="Proteomes" id="UP001221208">
    <property type="component" value="Unassembled WGS sequence"/>
</dbReference>
<gene>
    <name evidence="1" type="ORF">OIK44_14810</name>
</gene>